<dbReference type="InterPro" id="IPR002508">
    <property type="entry name" value="MurNAc-LAA_cat"/>
</dbReference>
<evidence type="ECO:0000259" key="2">
    <source>
        <dbReference type="SMART" id="SM00646"/>
    </source>
</evidence>
<proteinExistence type="predicted"/>
<dbReference type="Gene3D" id="3.40.630.40">
    <property type="entry name" value="Zn-dependent exopeptidases"/>
    <property type="match status" value="1"/>
</dbReference>
<accession>A0ABS2EQE5</accession>
<gene>
    <name evidence="3" type="ORF">H5993_05870</name>
</gene>
<dbReference type="EMBL" id="JACJJQ010000023">
    <property type="protein sequence ID" value="MBM6754281.1"/>
    <property type="molecule type" value="Genomic_DNA"/>
</dbReference>
<protein>
    <submittedName>
        <fullName evidence="3">N-acetylmuramoyl-L-alanine amidase</fullName>
    </submittedName>
</protein>
<keyword evidence="4" id="KW-1185">Reference proteome</keyword>
<dbReference type="PANTHER" id="PTHR30404:SF0">
    <property type="entry name" value="N-ACETYLMURAMOYL-L-ALANINE AMIDASE AMIC"/>
    <property type="match status" value="1"/>
</dbReference>
<keyword evidence="1" id="KW-0378">Hydrolase</keyword>
<dbReference type="SUPFAM" id="SSF53187">
    <property type="entry name" value="Zn-dependent exopeptidases"/>
    <property type="match status" value="1"/>
</dbReference>
<dbReference type="CDD" id="cd02696">
    <property type="entry name" value="MurNAc-LAA"/>
    <property type="match status" value="1"/>
</dbReference>
<dbReference type="PANTHER" id="PTHR30404">
    <property type="entry name" value="N-ACETYLMURAMOYL-L-ALANINE AMIDASE"/>
    <property type="match status" value="1"/>
</dbReference>
<feature type="domain" description="MurNAc-LAA" evidence="2">
    <location>
        <begin position="175"/>
        <end position="288"/>
    </location>
</feature>
<organism evidence="3 4">
    <name type="scientific">Limosilactobacillus alvi</name>
    <dbReference type="NCBI Taxonomy" id="990412"/>
    <lineage>
        <taxon>Bacteria</taxon>
        <taxon>Bacillati</taxon>
        <taxon>Bacillota</taxon>
        <taxon>Bacilli</taxon>
        <taxon>Lactobacillales</taxon>
        <taxon>Lactobacillaceae</taxon>
        <taxon>Limosilactobacillus</taxon>
    </lineage>
</organism>
<reference evidence="3 4" key="1">
    <citation type="journal article" date="2021" name="Sci. Rep.">
        <title>The distribution of antibiotic resistance genes in chicken gut microbiota commensals.</title>
        <authorList>
            <person name="Juricova H."/>
            <person name="Matiasovicova J."/>
            <person name="Kubasova T."/>
            <person name="Cejkova D."/>
            <person name="Rychlik I."/>
        </authorList>
    </citation>
    <scope>NUCLEOTIDE SEQUENCE [LARGE SCALE GENOMIC DNA]</scope>
    <source>
        <strain evidence="3 4">An810</strain>
    </source>
</reference>
<name>A0ABS2EQE5_9LACO</name>
<dbReference type="SMART" id="SM00646">
    <property type="entry name" value="Ami_3"/>
    <property type="match status" value="1"/>
</dbReference>
<dbReference type="InterPro" id="IPR050695">
    <property type="entry name" value="N-acetylmuramoyl_amidase_3"/>
</dbReference>
<evidence type="ECO:0000256" key="1">
    <source>
        <dbReference type="ARBA" id="ARBA00022801"/>
    </source>
</evidence>
<evidence type="ECO:0000313" key="4">
    <source>
        <dbReference type="Proteomes" id="UP000776629"/>
    </source>
</evidence>
<sequence>MKGAFCLQATFNRRQLWLCLVPLLLALCLIFAVTKQNQITIHKSAIILRQGPGLTYAPIKQSATETGQIIGQRNSWYKLRIDDHQVAWAPAWRLKNQTKVGTHNALSEATIVIDAGHGGSDSGAEYHDNSNNPKYMEKTYTLALANRVASKLRAQGARVIMTRDNDQFVALKPRPKMAEKAKADVFISFHYDSSPQANEGSGVTTYYYHRGYHRGPSKELAQTVNHQFNHLPLKNLGINFGDFLVIRDNTQPAILCEMGYINTKRDFQQIKTARYQNQVANDVVTGLNQFCQNRAGK</sequence>
<dbReference type="Pfam" id="PF01520">
    <property type="entry name" value="Amidase_3"/>
    <property type="match status" value="1"/>
</dbReference>
<evidence type="ECO:0000313" key="3">
    <source>
        <dbReference type="EMBL" id="MBM6754281.1"/>
    </source>
</evidence>
<dbReference type="Proteomes" id="UP000776629">
    <property type="component" value="Unassembled WGS sequence"/>
</dbReference>
<comment type="caution">
    <text evidence="3">The sequence shown here is derived from an EMBL/GenBank/DDBJ whole genome shotgun (WGS) entry which is preliminary data.</text>
</comment>